<dbReference type="InterPro" id="IPR002052">
    <property type="entry name" value="DNA_methylase_N6_adenine_CS"/>
</dbReference>
<sequence>MSVRDKIFNQKFLNDQLKHFSLTDIPDFEKKWKIIKNWNYSLEESNLSKTKEESLQGEFLNAIFTKVLDYPNRIGRKLWNIQQEQKTEIDSTKADGSLGFFTDTINDVRAVIELKDAQTDLDRKQKRANNLTPVEQAFSYQYKMKKCQWVIVSNFKEIRLYHSSTMTEYERFLMKELAEDAEQFKKFYFLLNRNHLIERDGKSKIDLLYENNEKEQEKITNTFYQKYKNIRRELYTHIKNNNPEVDELTVFEKTQKLLDRFIFVCFCEDTNLLPEKTFRKVIEAAKSTFTLSETRIWDQLKGLFHSIDQGNPHLNINKFNGGLFKKDPVLDGLIIKDEIFTYFEELAEYDFNSDLDVNILGHIFEQSISDIEEFKLEIQGEEFDPIQGKRKKEGIFYTSPGVTKYLLEETLVKWIEDREKELGKDNLPELKEKDFEEFAKKQKNKRIKKKLAVEEHIEYLIKLQQSVRSVSILDPACGSGAFLNMAFDILIREGERINRELEEKQGGQAELFDINKHILKNNLFGVDLNEESVEITKLSLWLKTANKHDELTSLDENIKCGNSIIEDKNITPKAFDWKTEFKDKMDNGGFDIIIGNPPYVFARNKRFTEEEKQYYYTHYKLTEYQLNTYLLFIERAYHLLKNGGWFGFIVPNTCLTIDSFKKMRRFLLENTGNLKIINIYDKMFEQANVDTCFIIFQKTKPTKVTLGEYINEQINIVAEVDPSELIDEQSIINIALMKDKRSRELVNKIEQNSVSLNSVATVSTGLKAYQVGKGKPKQTEEIKESRAYHSTQKLDDSYIPYLEGADVKRYLLEWSGEYLKYGDHLAEPRKSVPFDKPRILVRQIPTKGMYAINAVYTEKHLLNDINSMVIFDFKKDPLFILGVLNSKIITYWFINKFDKFQRQTFPQFKVKELKIFPIPKVSEEQEKEIVNYVKEMLEIQRKKAKFFKKLEIVLLDSLKIKELPSSFKTFFEWSVEKWLEKINQYKTLTINEKEEWIEFYESKKEYIENLNNHELSLNQLIDQKVGLAFGLNEQEMELIDEYLKDFLGID</sequence>
<evidence type="ECO:0000256" key="3">
    <source>
        <dbReference type="ARBA" id="ARBA00022679"/>
    </source>
</evidence>
<dbReference type="RefSeq" id="WP_052518199.1">
    <property type="nucleotide sequence ID" value="NZ_CP012712.1"/>
</dbReference>
<dbReference type="Pfam" id="PF12950">
    <property type="entry name" value="TaqI_C"/>
    <property type="match status" value="1"/>
</dbReference>
<dbReference type="SUPFAM" id="SSF53335">
    <property type="entry name" value="S-adenosyl-L-methionine-dependent methyltransferases"/>
    <property type="match status" value="1"/>
</dbReference>
<name>A0AAN1D672_PARTM</name>
<evidence type="ECO:0000313" key="12">
    <source>
        <dbReference type="EMBL" id="ANZ29626.1"/>
    </source>
</evidence>
<keyword evidence="4" id="KW-0949">S-adenosyl-L-methionine</keyword>
<feature type="domain" description="TaqI-like C-terminal specificity" evidence="9">
    <location>
        <begin position="800"/>
        <end position="918"/>
    </location>
</feature>
<dbReference type="GO" id="GO:0009007">
    <property type="term" value="F:site-specific DNA-methyltransferase (adenine-specific) activity"/>
    <property type="evidence" value="ECO:0007669"/>
    <property type="project" value="UniProtKB-EC"/>
</dbReference>
<dbReference type="Gene3D" id="3.40.50.150">
    <property type="entry name" value="Vaccinia Virus protein VP39"/>
    <property type="match status" value="1"/>
</dbReference>
<evidence type="ECO:0000256" key="1">
    <source>
        <dbReference type="ARBA" id="ARBA00011900"/>
    </source>
</evidence>
<dbReference type="PANTHER" id="PTHR33841:SF1">
    <property type="entry name" value="DNA METHYLTRANSFERASE A"/>
    <property type="match status" value="1"/>
</dbReference>
<dbReference type="GO" id="GO:0032259">
    <property type="term" value="P:methylation"/>
    <property type="evidence" value="ECO:0007669"/>
    <property type="project" value="UniProtKB-KW"/>
</dbReference>
<dbReference type="InterPro" id="IPR029063">
    <property type="entry name" value="SAM-dependent_MTases_sf"/>
</dbReference>
<dbReference type="PRINTS" id="PR00507">
    <property type="entry name" value="N12N6MTFRASE"/>
</dbReference>
<dbReference type="GO" id="GO:0009307">
    <property type="term" value="P:DNA restriction-modification system"/>
    <property type="evidence" value="ECO:0007669"/>
    <property type="project" value="UniProtKB-KW"/>
</dbReference>
<evidence type="ECO:0000259" key="9">
    <source>
        <dbReference type="Pfam" id="PF12950"/>
    </source>
</evidence>
<dbReference type="GeneID" id="56924956"/>
<proteinExistence type="predicted"/>
<comment type="catalytic activity">
    <reaction evidence="7">
        <text>a 2'-deoxyadenosine in DNA + S-adenosyl-L-methionine = an N(6)-methyl-2'-deoxyadenosine in DNA + S-adenosyl-L-homocysteine + H(+)</text>
        <dbReference type="Rhea" id="RHEA:15197"/>
        <dbReference type="Rhea" id="RHEA-COMP:12418"/>
        <dbReference type="Rhea" id="RHEA-COMP:12419"/>
        <dbReference type="ChEBI" id="CHEBI:15378"/>
        <dbReference type="ChEBI" id="CHEBI:57856"/>
        <dbReference type="ChEBI" id="CHEBI:59789"/>
        <dbReference type="ChEBI" id="CHEBI:90615"/>
        <dbReference type="ChEBI" id="CHEBI:90616"/>
        <dbReference type="EC" id="2.1.1.72"/>
    </reaction>
</comment>
<dbReference type="EC" id="2.1.1.72" evidence="1"/>
<dbReference type="SUPFAM" id="SSF116734">
    <property type="entry name" value="DNA methylase specificity domain"/>
    <property type="match status" value="1"/>
</dbReference>
<evidence type="ECO:0000256" key="4">
    <source>
        <dbReference type="ARBA" id="ARBA00022691"/>
    </source>
</evidence>
<feature type="domain" description="MmeI-like N-terminal" evidence="10">
    <location>
        <begin position="44"/>
        <end position="191"/>
    </location>
</feature>
<dbReference type="PROSITE" id="PS00092">
    <property type="entry name" value="N6_MTASE"/>
    <property type="match status" value="1"/>
</dbReference>
<evidence type="ECO:0000259" key="10">
    <source>
        <dbReference type="Pfam" id="PF20464"/>
    </source>
</evidence>
<dbReference type="InterPro" id="IPR046817">
    <property type="entry name" value="MmeI_N"/>
</dbReference>
<feature type="domain" description="MmeI-like helicase spacer" evidence="11">
    <location>
        <begin position="253"/>
        <end position="324"/>
    </location>
</feature>
<reference evidence="13" key="1">
    <citation type="journal article" date="2016" name="Genome Announc.">
        <title>Complete Genome Sequence of Geobacillus thermoglucosidasius NCIMB 11955, the Progenitor of a Bioethanol Production Strain.</title>
        <authorList>
            <person name="Sheng L."/>
            <person name="Zhang Y."/>
            <person name="Minton N.P."/>
        </authorList>
    </citation>
    <scope>NUCLEOTIDE SEQUENCE [LARGE SCALE GENOMIC DNA]</scope>
    <source>
        <strain evidence="13">NCIMB 11955</strain>
    </source>
</reference>
<dbReference type="EMBL" id="CP016622">
    <property type="protein sequence ID" value="ANZ29626.1"/>
    <property type="molecule type" value="Genomic_DNA"/>
</dbReference>
<keyword evidence="6" id="KW-0238">DNA-binding</keyword>
<organism evidence="12 13">
    <name type="scientific">Parageobacillus thermoglucosidasius</name>
    <name type="common">Geobacillus thermoglucosidasius</name>
    <dbReference type="NCBI Taxonomy" id="1426"/>
    <lineage>
        <taxon>Bacteria</taxon>
        <taxon>Bacillati</taxon>
        <taxon>Bacillota</taxon>
        <taxon>Bacilli</taxon>
        <taxon>Bacillales</taxon>
        <taxon>Anoxybacillaceae</taxon>
        <taxon>Parageobacillus</taxon>
    </lineage>
</organism>
<feature type="domain" description="Type II methyltransferase M.TaqI-like" evidence="8">
    <location>
        <begin position="521"/>
        <end position="681"/>
    </location>
</feature>
<keyword evidence="2" id="KW-0489">Methyltransferase</keyword>
<evidence type="ECO:0000313" key="13">
    <source>
        <dbReference type="Proteomes" id="UP000093052"/>
    </source>
</evidence>
<evidence type="ECO:0000259" key="8">
    <source>
        <dbReference type="Pfam" id="PF07669"/>
    </source>
</evidence>
<dbReference type="InterPro" id="IPR011639">
    <property type="entry name" value="MethylTrfase_TaqI-like_dom"/>
</dbReference>
<dbReference type="Pfam" id="PF07669">
    <property type="entry name" value="Eco57I"/>
    <property type="match status" value="1"/>
</dbReference>
<evidence type="ECO:0000256" key="5">
    <source>
        <dbReference type="ARBA" id="ARBA00022747"/>
    </source>
</evidence>
<keyword evidence="5" id="KW-0680">Restriction system</keyword>
<dbReference type="InterPro" id="IPR025931">
    <property type="entry name" value="TaqI_C"/>
</dbReference>
<gene>
    <name evidence="12" type="ORF">BCV53_05690</name>
</gene>
<dbReference type="InterPro" id="IPR046819">
    <property type="entry name" value="MmeI_hel"/>
</dbReference>
<dbReference type="AlphaFoldDB" id="A0AAN1D672"/>
<accession>A0AAN1D672</accession>
<dbReference type="GO" id="GO:0003677">
    <property type="term" value="F:DNA binding"/>
    <property type="evidence" value="ECO:0007669"/>
    <property type="project" value="UniProtKB-KW"/>
</dbReference>
<dbReference type="Pfam" id="PF20465">
    <property type="entry name" value="MmeI_hel"/>
    <property type="match status" value="1"/>
</dbReference>
<dbReference type="Pfam" id="PF20464">
    <property type="entry name" value="MmeI_N"/>
    <property type="match status" value="1"/>
</dbReference>
<dbReference type="KEGG" id="ptl:AOT13_05680"/>
<evidence type="ECO:0000256" key="6">
    <source>
        <dbReference type="ARBA" id="ARBA00023125"/>
    </source>
</evidence>
<dbReference type="Proteomes" id="UP000093052">
    <property type="component" value="Chromosome"/>
</dbReference>
<dbReference type="REBASE" id="156347">
    <property type="entry name" value="Gth11955ORF5690P"/>
</dbReference>
<evidence type="ECO:0000259" key="11">
    <source>
        <dbReference type="Pfam" id="PF20465"/>
    </source>
</evidence>
<dbReference type="InterPro" id="IPR050953">
    <property type="entry name" value="N4_N6_ade-DNA_methylase"/>
</dbReference>
<evidence type="ECO:0000256" key="2">
    <source>
        <dbReference type="ARBA" id="ARBA00022603"/>
    </source>
</evidence>
<dbReference type="PANTHER" id="PTHR33841">
    <property type="entry name" value="DNA METHYLTRANSFERASE YEEA-RELATED"/>
    <property type="match status" value="1"/>
</dbReference>
<keyword evidence="3" id="KW-0808">Transferase</keyword>
<evidence type="ECO:0000256" key="7">
    <source>
        <dbReference type="ARBA" id="ARBA00047942"/>
    </source>
</evidence>
<keyword evidence="13" id="KW-1185">Reference proteome</keyword>
<protein>
    <recommendedName>
        <fullName evidence="1">site-specific DNA-methyltransferase (adenine-specific)</fullName>
        <ecNumber evidence="1">2.1.1.72</ecNumber>
    </recommendedName>
</protein>